<evidence type="ECO:0000256" key="1">
    <source>
        <dbReference type="SAM" id="MobiDB-lite"/>
    </source>
</evidence>
<organism evidence="2 3">
    <name type="scientific">Vigna mungo</name>
    <name type="common">Black gram</name>
    <name type="synonym">Phaseolus mungo</name>
    <dbReference type="NCBI Taxonomy" id="3915"/>
    <lineage>
        <taxon>Eukaryota</taxon>
        <taxon>Viridiplantae</taxon>
        <taxon>Streptophyta</taxon>
        <taxon>Embryophyta</taxon>
        <taxon>Tracheophyta</taxon>
        <taxon>Spermatophyta</taxon>
        <taxon>Magnoliopsida</taxon>
        <taxon>eudicotyledons</taxon>
        <taxon>Gunneridae</taxon>
        <taxon>Pentapetalae</taxon>
        <taxon>rosids</taxon>
        <taxon>fabids</taxon>
        <taxon>Fabales</taxon>
        <taxon>Fabaceae</taxon>
        <taxon>Papilionoideae</taxon>
        <taxon>50 kb inversion clade</taxon>
        <taxon>NPAAA clade</taxon>
        <taxon>indigoferoid/millettioid clade</taxon>
        <taxon>Phaseoleae</taxon>
        <taxon>Vigna</taxon>
    </lineage>
</organism>
<evidence type="ECO:0000313" key="3">
    <source>
        <dbReference type="Proteomes" id="UP001374535"/>
    </source>
</evidence>
<sequence length="107" mass="12670">MVILFKATYQKPFRIISIKLLYYLYNTSSKQHIRNNLIYSMFLVLDQKIKLSHFYHSPPSLLSHKQSQDCRTQATWQQSTREQALAQRSKAKEELQSRRSCSPRCST</sequence>
<dbReference type="Proteomes" id="UP001374535">
    <property type="component" value="Chromosome 4"/>
</dbReference>
<accession>A0AAQ3NUB5</accession>
<protein>
    <submittedName>
        <fullName evidence="2">Uncharacterized protein</fullName>
    </submittedName>
</protein>
<proteinExistence type="predicted"/>
<reference evidence="2 3" key="1">
    <citation type="journal article" date="2023" name="Life. Sci Alliance">
        <title>Evolutionary insights into 3D genome organization and epigenetic landscape of Vigna mungo.</title>
        <authorList>
            <person name="Junaid A."/>
            <person name="Singh B."/>
            <person name="Bhatia S."/>
        </authorList>
    </citation>
    <scope>NUCLEOTIDE SEQUENCE [LARGE SCALE GENOMIC DNA]</scope>
    <source>
        <strain evidence="2">Urdbean</strain>
    </source>
</reference>
<feature type="region of interest" description="Disordered" evidence="1">
    <location>
        <begin position="87"/>
        <end position="107"/>
    </location>
</feature>
<evidence type="ECO:0000313" key="2">
    <source>
        <dbReference type="EMBL" id="WVZ15475.1"/>
    </source>
</evidence>
<feature type="compositionally biased region" description="Polar residues" evidence="1">
    <location>
        <begin position="98"/>
        <end position="107"/>
    </location>
</feature>
<dbReference type="AlphaFoldDB" id="A0AAQ3NUB5"/>
<keyword evidence="3" id="KW-1185">Reference proteome</keyword>
<gene>
    <name evidence="2" type="ORF">V8G54_013041</name>
</gene>
<dbReference type="EMBL" id="CP144697">
    <property type="protein sequence ID" value="WVZ15475.1"/>
    <property type="molecule type" value="Genomic_DNA"/>
</dbReference>
<name>A0AAQ3NUB5_VIGMU</name>